<dbReference type="SUPFAM" id="SSF74853">
    <property type="entry name" value="Lamin A/C globular tail domain"/>
    <property type="match status" value="4"/>
</dbReference>
<dbReference type="Gene3D" id="2.60.40.1260">
    <property type="entry name" value="Lamin Tail domain"/>
    <property type="match status" value="4"/>
</dbReference>
<feature type="chain" id="PRO_5038486644" evidence="3">
    <location>
        <begin position="24"/>
        <end position="1041"/>
    </location>
</feature>
<feature type="compositionally biased region" description="Gly residues" evidence="1">
    <location>
        <begin position="889"/>
        <end position="900"/>
    </location>
</feature>
<feature type="transmembrane region" description="Helical" evidence="2">
    <location>
        <begin position="1015"/>
        <end position="1034"/>
    </location>
</feature>
<keyword evidence="2" id="KW-0472">Membrane</keyword>
<evidence type="ECO:0000256" key="2">
    <source>
        <dbReference type="SAM" id="Phobius"/>
    </source>
</evidence>
<dbReference type="PROSITE" id="PS51841">
    <property type="entry name" value="LTD"/>
    <property type="match status" value="4"/>
</dbReference>
<dbReference type="SUPFAM" id="SSF75011">
    <property type="entry name" value="3-carboxy-cis,cis-mucoante lactonizing enzyme"/>
    <property type="match status" value="1"/>
</dbReference>
<dbReference type="Proteomes" id="UP000182126">
    <property type="component" value="Chromosome I"/>
</dbReference>
<dbReference type="InterPro" id="IPR001322">
    <property type="entry name" value="Lamin_tail_dom"/>
</dbReference>
<keyword evidence="2" id="KW-0812">Transmembrane</keyword>
<keyword evidence="3" id="KW-0732">Signal</keyword>
<evidence type="ECO:0000256" key="3">
    <source>
        <dbReference type="SAM" id="SignalP"/>
    </source>
</evidence>
<evidence type="ECO:0000313" key="5">
    <source>
        <dbReference type="EMBL" id="SDS86121.1"/>
    </source>
</evidence>
<evidence type="ECO:0000259" key="4">
    <source>
        <dbReference type="PROSITE" id="PS51841"/>
    </source>
</evidence>
<dbReference type="InterPro" id="IPR027372">
    <property type="entry name" value="Phytase-like_dom"/>
</dbReference>
<feature type="domain" description="LTD" evidence="4">
    <location>
        <begin position="165"/>
        <end position="283"/>
    </location>
</feature>
<proteinExistence type="predicted"/>
<dbReference type="PANTHER" id="PTHR37397">
    <property type="entry name" value="SI:CH211-183D21.1"/>
    <property type="match status" value="1"/>
</dbReference>
<protein>
    <submittedName>
        <fullName evidence="5">Esterase-like activity of phytase</fullName>
    </submittedName>
</protein>
<dbReference type="Pfam" id="PF13449">
    <property type="entry name" value="Phytase-like"/>
    <property type="match status" value="1"/>
</dbReference>
<evidence type="ECO:0000313" key="6">
    <source>
        <dbReference type="Proteomes" id="UP000182126"/>
    </source>
</evidence>
<keyword evidence="2" id="KW-1133">Transmembrane helix</keyword>
<dbReference type="eggNOG" id="COG3204">
    <property type="taxonomic scope" value="Bacteria"/>
</dbReference>
<dbReference type="InterPro" id="IPR036415">
    <property type="entry name" value="Lamin_tail_dom_sf"/>
</dbReference>
<dbReference type="Pfam" id="PF00932">
    <property type="entry name" value="LTD"/>
    <property type="match status" value="4"/>
</dbReference>
<evidence type="ECO:0000256" key="1">
    <source>
        <dbReference type="SAM" id="MobiDB-lite"/>
    </source>
</evidence>
<name>A0A1H1VNZ2_9MICO</name>
<reference evidence="5 6" key="1">
    <citation type="submission" date="2016-10" db="EMBL/GenBank/DDBJ databases">
        <authorList>
            <person name="de Groot N.N."/>
        </authorList>
    </citation>
    <scope>NUCLEOTIDE SEQUENCE [LARGE SCALE GENOMIC DNA]</scope>
    <source>
        <strain evidence="5 6">DSM 15019</strain>
    </source>
</reference>
<feature type="domain" description="LTD" evidence="4">
    <location>
        <begin position="33"/>
        <end position="138"/>
    </location>
</feature>
<dbReference type="RefSeq" id="WP_060922034.1">
    <property type="nucleotide sequence ID" value="NZ_LT629770.1"/>
</dbReference>
<dbReference type="GeneID" id="36299690"/>
<feature type="region of interest" description="Disordered" evidence="1">
    <location>
        <begin position="873"/>
        <end position="923"/>
    </location>
</feature>
<feature type="domain" description="LTD" evidence="4">
    <location>
        <begin position="434"/>
        <end position="542"/>
    </location>
</feature>
<dbReference type="EMBL" id="LT629770">
    <property type="protein sequence ID" value="SDS86121.1"/>
    <property type="molecule type" value="Genomic_DNA"/>
</dbReference>
<feature type="signal peptide" evidence="3">
    <location>
        <begin position="1"/>
        <end position="23"/>
    </location>
</feature>
<dbReference type="PANTHER" id="PTHR37397:SF1">
    <property type="entry name" value="LTD DOMAIN-CONTAINING PROTEIN"/>
    <property type="match status" value="1"/>
</dbReference>
<gene>
    <name evidence="5" type="ORF">SAMN04489809_2860</name>
</gene>
<dbReference type="AlphaFoldDB" id="A0A1H1VNZ2"/>
<feature type="domain" description="LTD" evidence="4">
    <location>
        <begin position="307"/>
        <end position="413"/>
    </location>
</feature>
<organism evidence="5 6">
    <name type="scientific">Microbacterium paraoxydans</name>
    <dbReference type="NCBI Taxonomy" id="199592"/>
    <lineage>
        <taxon>Bacteria</taxon>
        <taxon>Bacillati</taxon>
        <taxon>Actinomycetota</taxon>
        <taxon>Actinomycetes</taxon>
        <taxon>Micrococcales</taxon>
        <taxon>Microbacteriaceae</taxon>
        <taxon>Microbacterium</taxon>
    </lineage>
</organism>
<sequence length="1041" mass="106615">MPRLHSVAAVTAACALSAAALIAAPVAASGAIPPGEPAPTADAGLVLNEIVYDDAATGLADQIEIYNAGSASVDLTGWRVSDEKRDSFGTAPAGTVLAPGAFLVLVKDVDFAFGLGKGDEVVLHDPEGVEVDSYAYANTAPLAVWARCPDGTGDWAHATAATPGAPNDCQVAPVAGSIRINEVDSQPADWVEFHNPGTEALDVSGYEIRDNSDDHRWRFLPGTTIEPQAFLVVDEGTIGLVDGVEAAFRDPIGIGSADRIRLFDTAGTLVDDTQPWEGHAAIDGDFAAATLARCPDGTGAFVLAYATPGAANSCVLPDVAINEIESNGDATDWVEVVNTGSTTVDLSGWTVMDGDPVGHASETTPLPAGTLLPPGGYRVFDQPADFVFGLGNGDTVTLRDANGLMIDEHVYSAHADGVWARCADGTGAFVDAPAATKGQRNACGNPVRINEVESDGGAPDDWIELVNPTGASLEIGGVVVKDDDDDHAYTVPVGTTIPAGGFFVIERSALGFGLGAGDAVRLFDGELLIDETAWGEGHAATSWGRCPDTTGAFAATAKPTKGAPNVCAGEVAVGTWPGSAEVRVLDDVPTFLEDSSGLDVQETADGAFLWAVDNGEGRIWKLEAHADGSVEKAAGWDEGKRVRFAKDAGNPGAAGPDTEGITVDGRGLVYVASERDNSAKGVNQNVLLQVDPDAAAGDLVAQREWDLTAMLPAVGANLGIEAVQWVPDSALNGKLFDDTTGTAYDPAVHPGHGDGLFFVAVEDDGHVYAFALAADGTATLVSEISPGLTGVMALDWDAVRGTLWAVCDDGCQGRSAELTLNGTARPGIAHYARPAGMPDINNEGFATAPASLAVDGQRPVWWFADGFASEALRTSTLPGGTGAENPGGENPGGENPGGENPGAENPPLPGTELVDGNRHGVTVDPAVAAPGQRVTVTVGADAAGARAEVWMYSVPVRLAAGTLSATGALTVTVPVDAPLGAHRIAVYAADGTLLGWADLRVTAAGEGLAATGADLPVAATALALMLLTTGVLALRRRKRTA</sequence>
<accession>A0A1H1VNZ2</accession>
<dbReference type="eggNOG" id="COG1409">
    <property type="taxonomic scope" value="Bacteria"/>
</dbReference>